<keyword evidence="5" id="KW-0325">Glycoprotein</keyword>
<reference evidence="11" key="2">
    <citation type="submission" date="2021-01" db="UniProtKB">
        <authorList>
            <consortium name="EnsemblMetazoa"/>
        </authorList>
    </citation>
    <scope>IDENTIFICATION</scope>
</reference>
<evidence type="ECO:0000313" key="12">
    <source>
        <dbReference type="Proteomes" id="UP000007110"/>
    </source>
</evidence>
<dbReference type="InterPro" id="IPR000884">
    <property type="entry name" value="TSP1_rpt"/>
</dbReference>
<dbReference type="InterPro" id="IPR008979">
    <property type="entry name" value="Galactose-bd-like_sf"/>
</dbReference>
<feature type="disulfide bond" evidence="6">
    <location>
        <begin position="156"/>
        <end position="173"/>
    </location>
</feature>
<dbReference type="RefSeq" id="XP_791938.3">
    <property type="nucleotide sequence ID" value="XM_786845.5"/>
</dbReference>
<evidence type="ECO:0000256" key="5">
    <source>
        <dbReference type="ARBA" id="ARBA00023180"/>
    </source>
</evidence>
<keyword evidence="6" id="KW-0245">EGF-like domain</keyword>
<dbReference type="InterPro" id="IPR003609">
    <property type="entry name" value="Pan_app"/>
</dbReference>
<protein>
    <submittedName>
        <fullName evidence="11">Uncharacterized protein</fullName>
    </submittedName>
</protein>
<dbReference type="PROSITE" id="PS50026">
    <property type="entry name" value="EGF_3"/>
    <property type="match status" value="1"/>
</dbReference>
<keyword evidence="6" id="KW-1015">Disulfide bond</keyword>
<dbReference type="KEGG" id="spu:587092"/>
<dbReference type="OrthoDB" id="5973910at2759"/>
<evidence type="ECO:0000256" key="4">
    <source>
        <dbReference type="ARBA" id="ARBA00022737"/>
    </source>
</evidence>
<dbReference type="PROSITE" id="PS50092">
    <property type="entry name" value="TSP1"/>
    <property type="match status" value="1"/>
</dbReference>
<evidence type="ECO:0000256" key="1">
    <source>
        <dbReference type="ARBA" id="ARBA00004613"/>
    </source>
</evidence>
<keyword evidence="2" id="KW-0964">Secreted</keyword>
<feature type="domain" description="WSC" evidence="10">
    <location>
        <begin position="782"/>
        <end position="869"/>
    </location>
</feature>
<feature type="transmembrane region" description="Helical" evidence="8">
    <location>
        <begin position="33"/>
        <end position="54"/>
    </location>
</feature>
<dbReference type="CDD" id="cd00054">
    <property type="entry name" value="EGF_CA"/>
    <property type="match status" value="1"/>
</dbReference>
<comment type="caution">
    <text evidence="6">Lacks conserved residue(s) required for the propagation of feature annotation.</text>
</comment>
<feature type="domain" description="WSC" evidence="10">
    <location>
        <begin position="456"/>
        <end position="560"/>
    </location>
</feature>
<evidence type="ECO:0000256" key="2">
    <source>
        <dbReference type="ARBA" id="ARBA00022525"/>
    </source>
</evidence>
<dbReference type="InterPro" id="IPR051589">
    <property type="entry name" value="Sialate-O-sulfotransferase"/>
</dbReference>
<keyword evidence="4" id="KW-0677">Repeat</keyword>
<feature type="region of interest" description="Disordered" evidence="7">
    <location>
        <begin position="397"/>
        <end position="472"/>
    </location>
</feature>
<keyword evidence="8" id="KW-0472">Membrane</keyword>
<dbReference type="GO" id="GO:0005576">
    <property type="term" value="C:extracellular region"/>
    <property type="evidence" value="ECO:0007669"/>
    <property type="project" value="UniProtKB-SubCell"/>
</dbReference>
<dbReference type="Pfam" id="PF13330">
    <property type="entry name" value="Mucin2_WxxW"/>
    <property type="match status" value="2"/>
</dbReference>
<dbReference type="SUPFAM" id="SSF82895">
    <property type="entry name" value="TSP-1 type 1 repeat"/>
    <property type="match status" value="1"/>
</dbReference>
<dbReference type="InterPro" id="IPR002889">
    <property type="entry name" value="WSC_carb-bd"/>
</dbReference>
<evidence type="ECO:0000259" key="9">
    <source>
        <dbReference type="PROSITE" id="PS50026"/>
    </source>
</evidence>
<dbReference type="SUPFAM" id="SSF49785">
    <property type="entry name" value="Galactose-binding domain-like"/>
    <property type="match status" value="1"/>
</dbReference>
<dbReference type="AlphaFoldDB" id="A0A7M7RGB0"/>
<keyword evidence="12" id="KW-1185">Reference proteome</keyword>
<feature type="compositionally biased region" description="Gly residues" evidence="7">
    <location>
        <begin position="420"/>
        <end position="431"/>
    </location>
</feature>
<evidence type="ECO:0000256" key="7">
    <source>
        <dbReference type="SAM" id="MobiDB-lite"/>
    </source>
</evidence>
<keyword evidence="8" id="KW-0812">Transmembrane</keyword>
<feature type="domain" description="EGF-like" evidence="9">
    <location>
        <begin position="147"/>
        <end position="185"/>
    </location>
</feature>
<dbReference type="InParanoid" id="A0A7M7RGB0"/>
<dbReference type="PROSITE" id="PS51212">
    <property type="entry name" value="WSC"/>
    <property type="match status" value="3"/>
</dbReference>
<dbReference type="GeneID" id="587092"/>
<dbReference type="Pfam" id="PF01822">
    <property type="entry name" value="WSC"/>
    <property type="match status" value="3"/>
</dbReference>
<dbReference type="Gene3D" id="2.20.100.10">
    <property type="entry name" value="Thrombospondin type-1 (TSP1) repeat"/>
    <property type="match status" value="1"/>
</dbReference>
<evidence type="ECO:0000256" key="8">
    <source>
        <dbReference type="SAM" id="Phobius"/>
    </source>
</evidence>
<dbReference type="Proteomes" id="UP000007110">
    <property type="component" value="Unassembled WGS sequence"/>
</dbReference>
<keyword evidence="8" id="KW-1133">Transmembrane helix</keyword>
<dbReference type="PROSITE" id="PS00022">
    <property type="entry name" value="EGF_1"/>
    <property type="match status" value="1"/>
</dbReference>
<evidence type="ECO:0000313" key="11">
    <source>
        <dbReference type="EnsemblMetazoa" id="XP_791938"/>
    </source>
</evidence>
<keyword evidence="3" id="KW-0732">Signal</keyword>
<dbReference type="InterPro" id="IPR036383">
    <property type="entry name" value="TSP1_rpt_sf"/>
</dbReference>
<dbReference type="InterPro" id="IPR025155">
    <property type="entry name" value="WxxW_domain"/>
</dbReference>
<reference evidence="12" key="1">
    <citation type="submission" date="2015-02" db="EMBL/GenBank/DDBJ databases">
        <title>Genome sequencing for Strongylocentrotus purpuratus.</title>
        <authorList>
            <person name="Murali S."/>
            <person name="Liu Y."/>
            <person name="Vee V."/>
            <person name="English A."/>
            <person name="Wang M."/>
            <person name="Skinner E."/>
            <person name="Han Y."/>
            <person name="Muzny D.M."/>
            <person name="Worley K.C."/>
            <person name="Gibbs R.A."/>
        </authorList>
    </citation>
    <scope>NUCLEOTIDE SEQUENCE</scope>
</reference>
<dbReference type="Gene3D" id="2.60.120.260">
    <property type="entry name" value="Galactose-binding domain-like"/>
    <property type="match status" value="1"/>
</dbReference>
<sequence>MAMEGETAPTGTTLCTSKASARPTMRITGEYRCIIPAMSTVIVVVLVCIFHGSLVEGQFERGPTRRSAFMELARFEDCGISATPIVELYASTRLACSMRCLENPNCVSYEFNEVNTTCNLHQVSALLNLEAKYGYTYADGVNPNVGEQHPCADNPCNEGNLCIEECVPNGFTCECPEGLMGTYCDALAPVNGGFTSWGDYSECSDSCLQTRYRNCTNPRVVARGRDCVGPNTGVRDCGVPCTIFPNINCVSTSDFTNDYNAVELDDHDQMTLGGCMATCRELGYRFAGVSGSKCHCTRNMVTTHLDDFSASWGCDTPCPGSSGSANHTCGGDGHVSVYATGSSYRGCYRGRPKNSMVAIEPADPTTMAMTTTVVMTTLDEATTLNRETTVNEAMTTAGEAGTTSGPVGGATENGTTAAGLTGGNGTTGAAGGETTAAGNAGTTKQSGTTEPPTTNAPTTTGAPTTAEPTTTEGVTTPYVTTVIPYPGITVNECVGECDVLGFMYASLYNGSYCICHNSMADLEVEYDDEANCDMECKGGNDYGGGLICGGEGYVSVYQGNFLDTTTWTDWFNGDSPASDGADAETPDDFRAAKPWVCDNPVDIQCKTTDDLRYDETDDVLAVACTLQGGINCTKEDQTIYFNVTVNVTNYDVYDINVTNQIQQYGCSLYGVAANGSLVYLEPYTHRPTGEPTTTAFPGTTGALTGAATTEMPGTTGAFTMAMSTTANAPLYLNTTVQCGNATVDLIGTETRNDSIVVLTWKLVPQENACEDYKIRLKCPKEKDKAIGCYYNSDVSEVTTTPLTLEFETCVASCRDAGYRFTGLRKDIGECACGNSMANQETLLDQCAQTCGDNNEPCGGISKQAVYFSGCALPFEVNSTMMTGTLMHNNDDSDDYGMWFYALDDTPSIDLGNFTNEGEQLDFQVDIDLGTPRTVSKLETKGLFMSRLNSWTGVSSFTLGYRLRADHDLEVFTEPGSTEATVFEMSGFSGVTEHDLGNYLMARFLYIYVKSYTDFPAIKLEAYGCAD</sequence>
<feature type="compositionally biased region" description="Low complexity" evidence="7">
    <location>
        <begin position="432"/>
        <end position="472"/>
    </location>
</feature>
<dbReference type="SMART" id="SM00321">
    <property type="entry name" value="WSC"/>
    <property type="match status" value="3"/>
</dbReference>
<name>A0A7M7RGB0_STRPU</name>
<dbReference type="PANTHER" id="PTHR45964">
    <property type="entry name" value="WSCD FAMILY MEMBER CG9164"/>
    <property type="match status" value="1"/>
</dbReference>
<organism evidence="11 12">
    <name type="scientific">Strongylocentrotus purpuratus</name>
    <name type="common">Purple sea urchin</name>
    <dbReference type="NCBI Taxonomy" id="7668"/>
    <lineage>
        <taxon>Eukaryota</taxon>
        <taxon>Metazoa</taxon>
        <taxon>Echinodermata</taxon>
        <taxon>Eleutherozoa</taxon>
        <taxon>Echinozoa</taxon>
        <taxon>Echinoidea</taxon>
        <taxon>Euechinoidea</taxon>
        <taxon>Echinacea</taxon>
        <taxon>Camarodonta</taxon>
        <taxon>Echinidea</taxon>
        <taxon>Strongylocentrotidae</taxon>
        <taxon>Strongylocentrotus</taxon>
    </lineage>
</organism>
<evidence type="ECO:0000256" key="6">
    <source>
        <dbReference type="PROSITE-ProRule" id="PRU00076"/>
    </source>
</evidence>
<feature type="compositionally biased region" description="Low complexity" evidence="7">
    <location>
        <begin position="397"/>
        <end position="419"/>
    </location>
</feature>
<evidence type="ECO:0000256" key="3">
    <source>
        <dbReference type="ARBA" id="ARBA00022729"/>
    </source>
</evidence>
<dbReference type="EnsemblMetazoa" id="XM_786845">
    <property type="protein sequence ID" value="XP_791938"/>
    <property type="gene ID" value="LOC587092"/>
</dbReference>
<dbReference type="InterPro" id="IPR000742">
    <property type="entry name" value="EGF"/>
</dbReference>
<comment type="subcellular location">
    <subcellularLocation>
        <location evidence="1">Secreted</location>
    </subcellularLocation>
</comment>
<feature type="disulfide bond" evidence="6">
    <location>
        <begin position="175"/>
        <end position="184"/>
    </location>
</feature>
<dbReference type="SUPFAM" id="SSF57196">
    <property type="entry name" value="EGF/Laminin"/>
    <property type="match status" value="1"/>
</dbReference>
<accession>A0A7M7RGB0</accession>
<dbReference type="SMART" id="SM00209">
    <property type="entry name" value="TSP1"/>
    <property type="match status" value="1"/>
</dbReference>
<dbReference type="Gene3D" id="2.10.25.10">
    <property type="entry name" value="Laminin"/>
    <property type="match status" value="1"/>
</dbReference>
<dbReference type="OMA" id="HNNDATD"/>
<proteinExistence type="predicted"/>
<dbReference type="PANTHER" id="PTHR45964:SF9">
    <property type="entry name" value="SULFOTRANSFERASE"/>
    <property type="match status" value="1"/>
</dbReference>
<evidence type="ECO:0000259" key="10">
    <source>
        <dbReference type="PROSITE" id="PS51212"/>
    </source>
</evidence>
<feature type="domain" description="WSC" evidence="10">
    <location>
        <begin position="243"/>
        <end position="341"/>
    </location>
</feature>
<dbReference type="Pfam" id="PF00024">
    <property type="entry name" value="PAN_1"/>
    <property type="match status" value="1"/>
</dbReference>